<reference evidence="6" key="1">
    <citation type="submission" date="2025-08" db="UniProtKB">
        <authorList>
            <consortium name="Ensembl"/>
        </authorList>
    </citation>
    <scope>IDENTIFICATION</scope>
</reference>
<dbReference type="PANTHER" id="PTHR19423:SF11">
    <property type="entry name" value="SH3 DOMAIN-BINDING PROTEIN 5"/>
    <property type="match status" value="1"/>
</dbReference>
<comment type="domain">
    <text evidence="3">The N-terminal half of the protein mediates interaction with RAB11A and functions as guanine nucleotide exchange factor. Four long alpha-helices (interrupted by a central kink) assemble into coiled coils, giving rise to a 'V' shape.</text>
</comment>
<sequence>MDRSEKESRSDEEADYEDEEVDPRIQGELEKLNQASDDINRCETELEDARQKFRSVLVEATVKLDELVKKIGKAVEESKPYWEARRLARQAQLEAQKATQDFQKATEVLRAAKETISLAEQRLLEDDNRQFDSAWQEMLNHATQRVMEAEHTKTRSELLHKETASKYTAATGRMKQLEKKLKRTISKSKPYFEMKAKYYLQLENLKKIVDERQAKLSQAKGEYKAALKKLETISDEIHERRRSSSVMGPRGSGVGAERDSVSGDDISNFKMESDGISMASECFDDDPCGGGSIVSEEDSETRSTSSVGSSPSSPQELLSPCPFVSSYSSSCILDLPSTVSLSDFGLISPVLGPRSACSGASSPECDLERGDRAEGAEGVLDNAPPANNNILTSSTKRSFSLETRFSFLNLRRPRTNGTRNVDSCSQKMEAGSTVVLLKGV</sequence>
<dbReference type="Pfam" id="PF05276">
    <property type="entry name" value="SH3BP5"/>
    <property type="match status" value="1"/>
</dbReference>
<proteinExistence type="inferred from homology"/>
<dbReference type="Proteomes" id="UP000261560">
    <property type="component" value="Unplaced"/>
</dbReference>
<feature type="compositionally biased region" description="Low complexity" evidence="5">
    <location>
        <begin position="302"/>
        <end position="318"/>
    </location>
</feature>
<dbReference type="GO" id="GO:0005085">
    <property type="term" value="F:guanyl-nucleotide exchange factor activity"/>
    <property type="evidence" value="ECO:0007669"/>
    <property type="project" value="UniProtKB-UniRule"/>
</dbReference>
<feature type="region of interest" description="Disordered" evidence="5">
    <location>
        <begin position="289"/>
        <end position="318"/>
    </location>
</feature>
<evidence type="ECO:0000256" key="4">
    <source>
        <dbReference type="SAM" id="Coils"/>
    </source>
</evidence>
<evidence type="ECO:0000313" key="7">
    <source>
        <dbReference type="Proteomes" id="UP000261560"/>
    </source>
</evidence>
<dbReference type="GO" id="GO:0004860">
    <property type="term" value="F:protein kinase inhibitor activity"/>
    <property type="evidence" value="ECO:0007669"/>
    <property type="project" value="TreeGrafter"/>
</dbReference>
<evidence type="ECO:0000256" key="5">
    <source>
        <dbReference type="SAM" id="MobiDB-lite"/>
    </source>
</evidence>
<dbReference type="InterPro" id="IPR007940">
    <property type="entry name" value="SH3BP5"/>
</dbReference>
<keyword evidence="3" id="KW-0963">Cytoplasm</keyword>
<dbReference type="Ensembl" id="ENSOMET00000030522.1">
    <property type="protein sequence ID" value="ENSOMEP00000020958.1"/>
    <property type="gene ID" value="ENSOMEG00000022871.1"/>
</dbReference>
<accession>A0A3B3CSZ2</accession>
<comment type="subcellular location">
    <subcellularLocation>
        <location evidence="3">Cytoplasm</location>
    </subcellularLocation>
    <text evidence="3">Colocalizes with RAB11A on cytoplasmic vesicle membranes.</text>
</comment>
<dbReference type="GO" id="GO:0017124">
    <property type="term" value="F:SH3 domain binding"/>
    <property type="evidence" value="ECO:0007669"/>
    <property type="project" value="UniProtKB-UniRule"/>
</dbReference>
<name>A0A3B3CSZ2_ORYME</name>
<evidence type="ECO:0000256" key="1">
    <source>
        <dbReference type="ARBA" id="ARBA00007796"/>
    </source>
</evidence>
<feature type="coiled-coil region" evidence="4">
    <location>
        <begin position="88"/>
        <end position="122"/>
    </location>
</feature>
<evidence type="ECO:0000313" key="6">
    <source>
        <dbReference type="Ensembl" id="ENSOMEP00000020958.1"/>
    </source>
</evidence>
<keyword evidence="2 3" id="KW-0175">Coiled coil</keyword>
<feature type="coiled-coil region" evidence="4">
    <location>
        <begin position="167"/>
        <end position="236"/>
    </location>
</feature>
<keyword evidence="7" id="KW-1185">Reference proteome</keyword>
<keyword evidence="3" id="KW-0344">Guanine-nucleotide releasing factor</keyword>
<dbReference type="PANTHER" id="PTHR19423">
    <property type="entry name" value="SH3 DOMAIN-BINDING PROTEIN 5"/>
    <property type="match status" value="1"/>
</dbReference>
<protein>
    <recommendedName>
        <fullName evidence="3">SH3 domain-binding protein 5</fullName>
        <shortName evidence="3">SH3BP-5</shortName>
    </recommendedName>
</protein>
<feature type="compositionally biased region" description="Acidic residues" evidence="5">
    <location>
        <begin position="12"/>
        <end position="21"/>
    </location>
</feature>
<reference evidence="6" key="2">
    <citation type="submission" date="2025-09" db="UniProtKB">
        <authorList>
            <consortium name="Ensembl"/>
        </authorList>
    </citation>
    <scope>IDENTIFICATION</scope>
</reference>
<dbReference type="GeneTree" id="ENSGT00390000018500"/>
<evidence type="ECO:0000256" key="2">
    <source>
        <dbReference type="ARBA" id="ARBA00023054"/>
    </source>
</evidence>
<feature type="region of interest" description="Disordered" evidence="5">
    <location>
        <begin position="1"/>
        <end position="25"/>
    </location>
</feature>
<feature type="region of interest" description="Disordered" evidence="5">
    <location>
        <begin position="238"/>
        <end position="270"/>
    </location>
</feature>
<dbReference type="GO" id="GO:0035556">
    <property type="term" value="P:intracellular signal transduction"/>
    <property type="evidence" value="ECO:0007669"/>
    <property type="project" value="UniProtKB-UniRule"/>
</dbReference>
<evidence type="ECO:0000256" key="3">
    <source>
        <dbReference type="RuleBase" id="RU369054"/>
    </source>
</evidence>
<comment type="subunit">
    <text evidence="3">Interacts with GDP-bound and nucleotide-free forms of RAB11A.</text>
</comment>
<feature type="coiled-coil region" evidence="4">
    <location>
        <begin position="25"/>
        <end position="59"/>
    </location>
</feature>
<dbReference type="GO" id="GO:0005737">
    <property type="term" value="C:cytoplasm"/>
    <property type="evidence" value="ECO:0007669"/>
    <property type="project" value="UniProtKB-SubCell"/>
</dbReference>
<dbReference type="AlphaFoldDB" id="A0A3B3CSZ2"/>
<feature type="compositionally biased region" description="Basic and acidic residues" evidence="5">
    <location>
        <begin position="1"/>
        <end position="11"/>
    </location>
</feature>
<comment type="function">
    <text evidence="3">Functions as guanine nucleotide exchange factor (GEF) for RAB11A.</text>
</comment>
<comment type="similarity">
    <text evidence="1 3">Belongs to the SH3BP5 family.</text>
</comment>
<organism evidence="6 7">
    <name type="scientific">Oryzias melastigma</name>
    <name type="common">Marine medaka</name>
    <dbReference type="NCBI Taxonomy" id="30732"/>
    <lineage>
        <taxon>Eukaryota</taxon>
        <taxon>Metazoa</taxon>
        <taxon>Chordata</taxon>
        <taxon>Craniata</taxon>
        <taxon>Vertebrata</taxon>
        <taxon>Euteleostomi</taxon>
        <taxon>Actinopterygii</taxon>
        <taxon>Neopterygii</taxon>
        <taxon>Teleostei</taxon>
        <taxon>Neoteleostei</taxon>
        <taxon>Acanthomorphata</taxon>
        <taxon>Ovalentaria</taxon>
        <taxon>Atherinomorphae</taxon>
        <taxon>Beloniformes</taxon>
        <taxon>Adrianichthyidae</taxon>
        <taxon>Oryziinae</taxon>
        <taxon>Oryzias</taxon>
    </lineage>
</organism>